<sequence>MVTKWEYKKPKRVINWGDFTGIRKFESVYELPQEAVEVLLKLLSVQGDTEFASIEQHLYWLFHAPSLTERVTIARIMADEMRHGWQIIQVLKEFGEPGKRIAEELLATRMGKHRLDAFNMPFNLWEDTIAFTFLIDRVGLYQLMAFEDSSFGPLSRIIPTMLMEEEFHINFGYTGIKRLVESGKRDIAQKLINKWYPRGLDMFGHSRSRTIELAYKYGLKKWSNEEMRKMYMKDVEELVSPLGLELPDPYKNRRVL</sequence>
<gene>
    <name evidence="1" type="ORF">ATZ20_00685</name>
</gene>
<dbReference type="Gene3D" id="1.20.1260.10">
    <property type="match status" value="1"/>
</dbReference>
<dbReference type="Proteomes" id="UP000060043">
    <property type="component" value="Chromosome"/>
</dbReference>
<reference evidence="1 2" key="1">
    <citation type="submission" date="2015-12" db="EMBL/GenBank/DDBJ databases">
        <title>A stable core within a dynamic pangenome in Sulfolobus acidocaldarius.</title>
        <authorList>
            <person name="Anderson R."/>
            <person name="Kouris A."/>
            <person name="Seward C."/>
            <person name="Campbell K."/>
            <person name="Whitaker R."/>
        </authorList>
    </citation>
    <scope>NUCLEOTIDE SEQUENCE [LARGE SCALE GENOMIC DNA]</scope>
    <source>
        <strain evidence="1 2">NG05B_CO5_07</strain>
    </source>
</reference>
<organism evidence="1 2">
    <name type="scientific">Sulfolobus acidocaldarius</name>
    <dbReference type="NCBI Taxonomy" id="2285"/>
    <lineage>
        <taxon>Archaea</taxon>
        <taxon>Thermoproteota</taxon>
        <taxon>Thermoprotei</taxon>
        <taxon>Sulfolobales</taxon>
        <taxon>Sulfolobaceae</taxon>
        <taxon>Sulfolobus</taxon>
    </lineage>
</organism>
<dbReference type="RefSeq" id="WP_011278579.1">
    <property type="nucleotide sequence ID" value="NZ_BHWZ01000004.1"/>
</dbReference>
<dbReference type="OMA" id="MQPEANW"/>
<dbReference type="InterPro" id="IPR012347">
    <property type="entry name" value="Ferritin-like"/>
</dbReference>
<protein>
    <submittedName>
        <fullName evidence="1">Ring oxydation complex/ phenylacetic acid degradation</fullName>
    </submittedName>
</protein>
<accession>A0A0U3FSM1</accession>
<dbReference type="InterPro" id="IPR052703">
    <property type="entry name" value="Aromatic_CoA_ox/epox"/>
</dbReference>
<evidence type="ECO:0000313" key="1">
    <source>
        <dbReference type="EMBL" id="ALU30798.1"/>
    </source>
</evidence>
<dbReference type="PaxDb" id="1435377-SUSAZ_08405"/>
<dbReference type="STRING" id="1435377.SUSAZ_08405"/>
<dbReference type="GO" id="GO:0005829">
    <property type="term" value="C:cytosol"/>
    <property type="evidence" value="ECO:0007669"/>
    <property type="project" value="TreeGrafter"/>
</dbReference>
<dbReference type="EMBL" id="CP013695">
    <property type="protein sequence ID" value="ALU30798.1"/>
    <property type="molecule type" value="Genomic_DNA"/>
</dbReference>
<evidence type="ECO:0000313" key="2">
    <source>
        <dbReference type="Proteomes" id="UP000060043"/>
    </source>
</evidence>
<dbReference type="Pfam" id="PF05138">
    <property type="entry name" value="PaaA_PaaC"/>
    <property type="match status" value="1"/>
</dbReference>
<dbReference type="PANTHER" id="PTHR30458:SF0">
    <property type="entry name" value="1,2-PHENYLACETYL-COA EPOXIDASE, SUBUNIT C"/>
    <property type="match status" value="1"/>
</dbReference>
<dbReference type="AlphaFoldDB" id="A0A0U3FSM1"/>
<dbReference type="InterPro" id="IPR009078">
    <property type="entry name" value="Ferritin-like_SF"/>
</dbReference>
<dbReference type="SUPFAM" id="SSF47240">
    <property type="entry name" value="Ferritin-like"/>
    <property type="match status" value="1"/>
</dbReference>
<dbReference type="GeneID" id="14552264"/>
<dbReference type="GO" id="GO:0010124">
    <property type="term" value="P:phenylacetate catabolic process"/>
    <property type="evidence" value="ECO:0007669"/>
    <property type="project" value="InterPro"/>
</dbReference>
<dbReference type="OrthoDB" id="37998at2157"/>
<proteinExistence type="predicted"/>
<name>A0A0U3FSM1_9CREN</name>
<dbReference type="InterPro" id="IPR007814">
    <property type="entry name" value="PaaA_PaaC"/>
</dbReference>
<dbReference type="PANTHER" id="PTHR30458">
    <property type="entry name" value="PHENYLACETIC ACID DEGRADATION PROTEIN PAA"/>
    <property type="match status" value="1"/>
</dbReference>